<feature type="site" description="Interaction with substrate tRNA" evidence="10">
    <location>
        <position position="120"/>
    </location>
</feature>
<dbReference type="InterPro" id="IPR018022">
    <property type="entry name" value="IPT"/>
</dbReference>
<feature type="site" description="Interaction with substrate tRNA" evidence="10">
    <location>
        <position position="97"/>
    </location>
</feature>
<comment type="subunit">
    <text evidence="10">Monomer.</text>
</comment>
<feature type="binding site" evidence="10">
    <location>
        <begin position="11"/>
        <end position="16"/>
    </location>
    <ligand>
        <name>substrate</name>
    </ligand>
</feature>
<dbReference type="HAMAP" id="MF_00185">
    <property type="entry name" value="IPP_trans"/>
    <property type="match status" value="1"/>
</dbReference>
<keyword evidence="6 10" id="KW-0547">Nucleotide-binding</keyword>
<dbReference type="PATRIC" id="fig|1618371.3.peg.205"/>
<keyword evidence="5 10" id="KW-0819">tRNA processing</keyword>
<evidence type="ECO:0000256" key="6">
    <source>
        <dbReference type="ARBA" id="ARBA00022741"/>
    </source>
</evidence>
<comment type="caution">
    <text evidence="10">Lacks conserved residue(s) required for the propagation of feature annotation.</text>
</comment>
<keyword evidence="7 10" id="KW-0067">ATP-binding</keyword>
<evidence type="ECO:0000256" key="9">
    <source>
        <dbReference type="ARBA" id="ARBA00049563"/>
    </source>
</evidence>
<comment type="caution">
    <text evidence="14">The sequence shown here is derived from an EMBL/GenBank/DDBJ whole genome shotgun (WGS) entry which is preliminary data.</text>
</comment>
<evidence type="ECO:0000313" key="15">
    <source>
        <dbReference type="Proteomes" id="UP000033860"/>
    </source>
</evidence>
<organism evidence="14 15">
    <name type="scientific">Candidatus Beckwithbacteria bacterium GW2011_GWB1_47_15</name>
    <dbReference type="NCBI Taxonomy" id="1618371"/>
    <lineage>
        <taxon>Bacteria</taxon>
        <taxon>Candidatus Beckwithiibacteriota</taxon>
    </lineage>
</organism>
<evidence type="ECO:0000256" key="11">
    <source>
        <dbReference type="RuleBase" id="RU003783"/>
    </source>
</evidence>
<evidence type="ECO:0000313" key="14">
    <source>
        <dbReference type="EMBL" id="KKU61989.1"/>
    </source>
</evidence>
<keyword evidence="8 10" id="KW-0460">Magnesium</keyword>
<sequence length="286" mass="32201">MRKLLFIVGPTATGKTGLGAFLAQKFSGEIISADSRQVFKGMDIVTGKDRPAGVRLHGYDLVKPDEDFSVAHFVAFAQPAIEKIWRRGNLPLVVGGTGFWVKALTEPIDTIAVPADHHLRKKLEAFSAPKLLKLLKQLNPQKAASLNASDRLNPRRLIRAVEVATHLQGLSLKVEKPLAADTLLIGLTASLPVLDARVEKRVGQRLKSGALQEWSRLKKKYRQDLPSMSAIGYRQLPDVNRWITAERQYLRRQLTWFKKVKEIAWFDVSSKNFRAKVETRVKAWYT</sequence>
<evidence type="ECO:0000256" key="7">
    <source>
        <dbReference type="ARBA" id="ARBA00022840"/>
    </source>
</evidence>
<dbReference type="NCBIfam" id="TIGR00174">
    <property type="entry name" value="miaA"/>
    <property type="match status" value="1"/>
</dbReference>
<dbReference type="InterPro" id="IPR039657">
    <property type="entry name" value="Dimethylallyltransferase"/>
</dbReference>
<gene>
    <name evidence="10" type="primary">miaA</name>
    <name evidence="14" type="ORF">UX85_C0001G0203</name>
</gene>
<dbReference type="EMBL" id="LCNT01000001">
    <property type="protein sequence ID" value="KKU61989.1"/>
    <property type="molecule type" value="Genomic_DNA"/>
</dbReference>
<comment type="cofactor">
    <cofactor evidence="1 10">
        <name>Mg(2+)</name>
        <dbReference type="ChEBI" id="CHEBI:18420"/>
    </cofactor>
</comment>
<evidence type="ECO:0000256" key="4">
    <source>
        <dbReference type="ARBA" id="ARBA00022679"/>
    </source>
</evidence>
<comment type="catalytic activity">
    <reaction evidence="9 10 11">
        <text>adenosine(37) in tRNA + dimethylallyl diphosphate = N(6)-dimethylallyladenosine(37) in tRNA + diphosphate</text>
        <dbReference type="Rhea" id="RHEA:26482"/>
        <dbReference type="Rhea" id="RHEA-COMP:10162"/>
        <dbReference type="Rhea" id="RHEA-COMP:10375"/>
        <dbReference type="ChEBI" id="CHEBI:33019"/>
        <dbReference type="ChEBI" id="CHEBI:57623"/>
        <dbReference type="ChEBI" id="CHEBI:74411"/>
        <dbReference type="ChEBI" id="CHEBI:74415"/>
        <dbReference type="EC" id="2.5.1.75"/>
    </reaction>
</comment>
<evidence type="ECO:0000256" key="5">
    <source>
        <dbReference type="ARBA" id="ARBA00022694"/>
    </source>
</evidence>
<comment type="similarity">
    <text evidence="3 10 13">Belongs to the IPP transferase family.</text>
</comment>
<dbReference type="PANTHER" id="PTHR11088">
    <property type="entry name" value="TRNA DIMETHYLALLYLTRANSFERASE"/>
    <property type="match status" value="1"/>
</dbReference>
<feature type="region of interest" description="Interaction with substrate tRNA" evidence="10">
    <location>
        <begin position="34"/>
        <end position="37"/>
    </location>
</feature>
<dbReference type="SUPFAM" id="SSF52540">
    <property type="entry name" value="P-loop containing nucleoside triphosphate hydrolases"/>
    <property type="match status" value="2"/>
</dbReference>
<dbReference type="GO" id="GO:0005524">
    <property type="term" value="F:ATP binding"/>
    <property type="evidence" value="ECO:0007669"/>
    <property type="project" value="UniProtKB-UniRule"/>
</dbReference>
<dbReference type="InterPro" id="IPR027417">
    <property type="entry name" value="P-loop_NTPase"/>
</dbReference>
<evidence type="ECO:0000256" key="1">
    <source>
        <dbReference type="ARBA" id="ARBA00001946"/>
    </source>
</evidence>
<protein>
    <recommendedName>
        <fullName evidence="10">tRNA dimethylallyltransferase</fullName>
        <ecNumber evidence="10">2.5.1.75</ecNumber>
    </recommendedName>
    <alternativeName>
        <fullName evidence="10">Dimethylallyl diphosphate:tRNA dimethylallyltransferase</fullName>
        <shortName evidence="10">DMAPP:tRNA dimethylallyltransferase</shortName>
        <shortName evidence="10">DMATase</shortName>
    </alternativeName>
    <alternativeName>
        <fullName evidence="10">Isopentenyl-diphosphate:tRNA isopentenyltransferase</fullName>
        <shortName evidence="10">IPP transferase</shortName>
        <shortName evidence="10">IPPT</shortName>
        <shortName evidence="10">IPTase</shortName>
    </alternativeName>
</protein>
<dbReference type="Gene3D" id="1.10.20.140">
    <property type="match status" value="1"/>
</dbReference>
<dbReference type="GO" id="GO:0006400">
    <property type="term" value="P:tRNA modification"/>
    <property type="evidence" value="ECO:0007669"/>
    <property type="project" value="TreeGrafter"/>
</dbReference>
<dbReference type="Gene3D" id="3.40.50.300">
    <property type="entry name" value="P-loop containing nucleotide triphosphate hydrolases"/>
    <property type="match status" value="1"/>
</dbReference>
<dbReference type="AlphaFoldDB" id="A0A0G1RXB8"/>
<evidence type="ECO:0000256" key="8">
    <source>
        <dbReference type="ARBA" id="ARBA00022842"/>
    </source>
</evidence>
<evidence type="ECO:0000256" key="10">
    <source>
        <dbReference type="HAMAP-Rule" id="MF_00185"/>
    </source>
</evidence>
<proteinExistence type="inferred from homology"/>
<dbReference type="GO" id="GO:0052381">
    <property type="term" value="F:tRNA dimethylallyltransferase activity"/>
    <property type="evidence" value="ECO:0007669"/>
    <property type="project" value="UniProtKB-UniRule"/>
</dbReference>
<accession>A0A0G1RXB8</accession>
<comment type="function">
    <text evidence="2 10 12">Catalyzes the transfer of a dimethylallyl group onto the adenine at position 37 in tRNAs that read codons beginning with uridine, leading to the formation of N6-(dimethylallyl)adenosine (i(6)A).</text>
</comment>
<evidence type="ECO:0000256" key="12">
    <source>
        <dbReference type="RuleBase" id="RU003784"/>
    </source>
</evidence>
<reference evidence="14 15" key="1">
    <citation type="journal article" date="2015" name="Nature">
        <title>rRNA introns, odd ribosomes, and small enigmatic genomes across a large radiation of phyla.</title>
        <authorList>
            <person name="Brown C.T."/>
            <person name="Hug L.A."/>
            <person name="Thomas B.C."/>
            <person name="Sharon I."/>
            <person name="Castelle C.J."/>
            <person name="Singh A."/>
            <person name="Wilkins M.J."/>
            <person name="Williams K.H."/>
            <person name="Banfield J.F."/>
        </authorList>
    </citation>
    <scope>NUCLEOTIDE SEQUENCE [LARGE SCALE GENOMIC DNA]</scope>
</reference>
<keyword evidence="4 10" id="KW-0808">Transferase</keyword>
<dbReference type="Pfam" id="PF01715">
    <property type="entry name" value="IPPT"/>
    <property type="match status" value="1"/>
</dbReference>
<evidence type="ECO:0000256" key="13">
    <source>
        <dbReference type="RuleBase" id="RU003785"/>
    </source>
</evidence>
<dbReference type="PANTHER" id="PTHR11088:SF60">
    <property type="entry name" value="TRNA DIMETHYLALLYLTRANSFERASE"/>
    <property type="match status" value="1"/>
</dbReference>
<feature type="binding site" evidence="10">
    <location>
        <begin position="9"/>
        <end position="16"/>
    </location>
    <ligand>
        <name>ATP</name>
        <dbReference type="ChEBI" id="CHEBI:30616"/>
    </ligand>
</feature>
<dbReference type="EC" id="2.5.1.75" evidence="10"/>
<evidence type="ECO:0000256" key="2">
    <source>
        <dbReference type="ARBA" id="ARBA00003213"/>
    </source>
</evidence>
<name>A0A0G1RXB8_9BACT</name>
<evidence type="ECO:0000256" key="3">
    <source>
        <dbReference type="ARBA" id="ARBA00005842"/>
    </source>
</evidence>
<dbReference type="Proteomes" id="UP000033860">
    <property type="component" value="Unassembled WGS sequence"/>
</dbReference>